<accession>A0A8B5NB70</accession>
<reference evidence="1" key="1">
    <citation type="journal article" date="2019" name="PLoS Negl. Trop. Dis.">
        <title>Revisiting the worldwide diversity of Leptospira species in the environment.</title>
        <authorList>
            <person name="Vincent A.T."/>
            <person name="Schiettekatte O."/>
            <person name="Bourhy P."/>
            <person name="Veyrier F.J."/>
            <person name="Picardeau M."/>
        </authorList>
    </citation>
    <scope>NUCLEOTIDE SEQUENCE [LARGE SCALE GENOMIC DNA]</scope>
    <source>
        <strain evidence="1">201702422</strain>
    </source>
</reference>
<proteinExistence type="predicted"/>
<keyword evidence="2" id="KW-1185">Reference proteome</keyword>
<dbReference type="InterPro" id="IPR021352">
    <property type="entry name" value="DUF2971"/>
</dbReference>
<gene>
    <name evidence="1" type="ORF">EHQ69_00120</name>
</gene>
<dbReference type="Pfam" id="PF11185">
    <property type="entry name" value="DUF2971"/>
    <property type="match status" value="1"/>
</dbReference>
<sequence>MRHFEEGTTMSDELLDLEELSEYYKKTNLLLKDLENSQKIKIPSEIYHYTSLQAIYSILKQKTIRLTNCEFLNDNSEIIYIRKIISELLDTDEDINNYRSDSNFVSFFKESVLKTFDKHVEKLTPNIFILSLTESNHSLSMWSGYSDSDGYRLTFDFESIVNNIASIGTNTFVSEKKSGSLKLKNFTYTAKVIYSKKDQIEYLKKFLLIYAKVLFDLGSVRFDSQKATEFNAESISEIFGKLFAFAYICKDDCFEYENEHRITITFDYRTGDRKLVEQYRFSRGSIIPYIELDFTDPKTNLIPIVEIQIGPKINIDIAEKGLKRFLDSSGYSNISVTKSKIPLR</sequence>
<organism evidence="1 2">
    <name type="scientific">Leptospira congkakensis</name>
    <dbReference type="NCBI Taxonomy" id="2484932"/>
    <lineage>
        <taxon>Bacteria</taxon>
        <taxon>Pseudomonadati</taxon>
        <taxon>Spirochaetota</taxon>
        <taxon>Spirochaetia</taxon>
        <taxon>Leptospirales</taxon>
        <taxon>Leptospiraceae</taxon>
        <taxon>Leptospira</taxon>
    </lineage>
</organism>
<name>A0A8B5NB70_9LEPT</name>
<comment type="caution">
    <text evidence="1">The sequence shown here is derived from an EMBL/GenBank/DDBJ whole genome shotgun (WGS) entry which is preliminary data.</text>
</comment>
<dbReference type="AlphaFoldDB" id="A0A8B5NB70"/>
<dbReference type="EMBL" id="RQGP01000005">
    <property type="protein sequence ID" value="TGL97047.1"/>
    <property type="molecule type" value="Genomic_DNA"/>
</dbReference>
<dbReference type="Proteomes" id="UP000298263">
    <property type="component" value="Unassembled WGS sequence"/>
</dbReference>
<protein>
    <submittedName>
        <fullName evidence="1">DUF2971 domain-containing protein</fullName>
    </submittedName>
</protein>
<evidence type="ECO:0000313" key="1">
    <source>
        <dbReference type="EMBL" id="TGL97047.1"/>
    </source>
</evidence>
<evidence type="ECO:0000313" key="2">
    <source>
        <dbReference type="Proteomes" id="UP000298263"/>
    </source>
</evidence>